<evidence type="ECO:0000256" key="2">
    <source>
        <dbReference type="SAM" id="MobiDB-lite"/>
    </source>
</evidence>
<dbReference type="InterPro" id="IPR027417">
    <property type="entry name" value="P-loop_NTPase"/>
</dbReference>
<dbReference type="Pfam" id="PF24883">
    <property type="entry name" value="NPHP3_N"/>
    <property type="match status" value="1"/>
</dbReference>
<dbReference type="InterPro" id="IPR007111">
    <property type="entry name" value="NACHT_NTPase"/>
</dbReference>
<organism evidence="4 5">
    <name type="scientific">Mycena venus</name>
    <dbReference type="NCBI Taxonomy" id="2733690"/>
    <lineage>
        <taxon>Eukaryota</taxon>
        <taxon>Fungi</taxon>
        <taxon>Dikarya</taxon>
        <taxon>Basidiomycota</taxon>
        <taxon>Agaricomycotina</taxon>
        <taxon>Agaricomycetes</taxon>
        <taxon>Agaricomycetidae</taxon>
        <taxon>Agaricales</taxon>
        <taxon>Marasmiineae</taxon>
        <taxon>Mycenaceae</taxon>
        <taxon>Mycena</taxon>
    </lineage>
</organism>
<comment type="caution">
    <text evidence="4">The sequence shown here is derived from an EMBL/GenBank/DDBJ whole genome shotgun (WGS) entry which is preliminary data.</text>
</comment>
<name>A0A8H7D3T4_9AGAR</name>
<proteinExistence type="predicted"/>
<sequence length="770" mass="85300">MPIFTSSSHVQINGGNFVHVGGDFNVQSFHSPAGVDEVLAGLDFRMDDPDHQLKGVERQERGIATRMHPYDTSHRRRILPYSKNAFERGEWSTSSANALSTSVSKYPSGQVPRLECDPPWGTSLQYRHPRATNPRPIHPGPHFKSMSSGLGSGVRSLPVSSLPFQNQGSSQPQFALPWNSEFPALEYPPGSHASEENLHSLDVYPADLGVGPTKYPGYLMEPSFGSRPTVNGSKAFPWNHPSNAPSTSINGGTFIGGNVKNIQRHGEPGLHILSRVIASDAFHDSAERFPQPRCHPETRTKLLDALMNWASGINPPRNWTAEDFFDEIGHGPPEPSSGILWLHGPAGSGKSAVAQSLCQQLKDERRLGGSFFKRGHPSRGNAKRLFPTIAYQLSLLHPKLRQLISDEIENDPAIVDRSLSDQLQTLVIGPCRRICLPHLVIVIDGLDECDGDDTQQEVLRSIAHASCRETLPILIFIASRPESHIRETFAELGLNGISRALNINKSFNDVRRYLLHEFGRIHSEHRTMAGIPLPWPQSNIVEDLVQKSSGYFIYAATVVKFIGDKRFHPVDRLDTILGIKDIISGSPFHTLDQLYLQILSAVALDFRPEVILILAVICAYIALNVSDIEHLLGLRSGDLRLILRDLHSVVNVPDEGKDGAVYVHHASFLDFLKDPARSGPFYTGSLQCRKKLTYDILKALSAGRDDPLGIHCSEWVCVGADKAIPYMTLTEPFPEFLPLVQSMNPDFVLAYYGSEWGRTRITNVTRDLKG</sequence>
<dbReference type="SUPFAM" id="SSF52540">
    <property type="entry name" value="P-loop containing nucleoside triphosphate hydrolases"/>
    <property type="match status" value="1"/>
</dbReference>
<feature type="region of interest" description="Disordered" evidence="2">
    <location>
        <begin position="127"/>
        <end position="151"/>
    </location>
</feature>
<dbReference type="AlphaFoldDB" id="A0A8H7D3T4"/>
<evidence type="ECO:0000259" key="3">
    <source>
        <dbReference type="PROSITE" id="PS50837"/>
    </source>
</evidence>
<accession>A0A8H7D3T4</accession>
<dbReference type="Gene3D" id="3.40.50.300">
    <property type="entry name" value="P-loop containing nucleotide triphosphate hydrolases"/>
    <property type="match status" value="1"/>
</dbReference>
<evidence type="ECO:0000313" key="5">
    <source>
        <dbReference type="Proteomes" id="UP000620124"/>
    </source>
</evidence>
<feature type="domain" description="NACHT" evidence="3">
    <location>
        <begin position="338"/>
        <end position="483"/>
    </location>
</feature>
<evidence type="ECO:0000256" key="1">
    <source>
        <dbReference type="ARBA" id="ARBA00022737"/>
    </source>
</evidence>
<dbReference type="InterPro" id="IPR056884">
    <property type="entry name" value="NPHP3-like_N"/>
</dbReference>
<reference evidence="4" key="1">
    <citation type="submission" date="2020-05" db="EMBL/GenBank/DDBJ databases">
        <title>Mycena genomes resolve the evolution of fungal bioluminescence.</title>
        <authorList>
            <person name="Tsai I.J."/>
        </authorList>
    </citation>
    <scope>NUCLEOTIDE SEQUENCE</scope>
    <source>
        <strain evidence="4">CCC161011</strain>
    </source>
</reference>
<dbReference type="PANTHER" id="PTHR10039:SF17">
    <property type="entry name" value="FUNGAL STAND N-TERMINAL GOODBYE DOMAIN-CONTAINING PROTEIN-RELATED"/>
    <property type="match status" value="1"/>
</dbReference>
<dbReference type="OrthoDB" id="3027122at2759"/>
<evidence type="ECO:0000313" key="4">
    <source>
        <dbReference type="EMBL" id="KAF7358362.1"/>
    </source>
</evidence>
<dbReference type="Proteomes" id="UP000620124">
    <property type="component" value="Unassembled WGS sequence"/>
</dbReference>
<dbReference type="EMBL" id="JACAZI010000006">
    <property type="protein sequence ID" value="KAF7358362.1"/>
    <property type="molecule type" value="Genomic_DNA"/>
</dbReference>
<gene>
    <name evidence="4" type="ORF">MVEN_00886200</name>
</gene>
<dbReference type="PANTHER" id="PTHR10039">
    <property type="entry name" value="AMELOGENIN"/>
    <property type="match status" value="1"/>
</dbReference>
<protein>
    <recommendedName>
        <fullName evidence="3">NACHT domain-containing protein</fullName>
    </recommendedName>
</protein>
<dbReference type="PROSITE" id="PS50837">
    <property type="entry name" value="NACHT"/>
    <property type="match status" value="1"/>
</dbReference>
<keyword evidence="1" id="KW-0677">Repeat</keyword>
<keyword evidence="5" id="KW-1185">Reference proteome</keyword>